<dbReference type="EMBL" id="BARU01013479">
    <property type="protein sequence ID" value="GAH37309.1"/>
    <property type="molecule type" value="Genomic_DNA"/>
</dbReference>
<proteinExistence type="predicted"/>
<sequence length="30" mass="3125">SVKQSLHITACVSPAKGASTINLIGETERL</sequence>
<name>X1G6W4_9ZZZZ</name>
<feature type="non-terminal residue" evidence="1">
    <location>
        <position position="1"/>
    </location>
</feature>
<gene>
    <name evidence="1" type="ORF">S03H2_24318</name>
</gene>
<evidence type="ECO:0000313" key="1">
    <source>
        <dbReference type="EMBL" id="GAH37309.1"/>
    </source>
</evidence>
<accession>X1G6W4</accession>
<organism evidence="1">
    <name type="scientific">marine sediment metagenome</name>
    <dbReference type="NCBI Taxonomy" id="412755"/>
    <lineage>
        <taxon>unclassified sequences</taxon>
        <taxon>metagenomes</taxon>
        <taxon>ecological metagenomes</taxon>
    </lineage>
</organism>
<protein>
    <submittedName>
        <fullName evidence="1">Uncharacterized protein</fullName>
    </submittedName>
</protein>
<comment type="caution">
    <text evidence="1">The sequence shown here is derived from an EMBL/GenBank/DDBJ whole genome shotgun (WGS) entry which is preliminary data.</text>
</comment>
<dbReference type="AlphaFoldDB" id="X1G6W4"/>
<reference evidence="1" key="1">
    <citation type="journal article" date="2014" name="Front. Microbiol.">
        <title>High frequency of phylogenetically diverse reductive dehalogenase-homologous genes in deep subseafloor sedimentary metagenomes.</title>
        <authorList>
            <person name="Kawai M."/>
            <person name="Futagami T."/>
            <person name="Toyoda A."/>
            <person name="Takaki Y."/>
            <person name="Nishi S."/>
            <person name="Hori S."/>
            <person name="Arai W."/>
            <person name="Tsubouchi T."/>
            <person name="Morono Y."/>
            <person name="Uchiyama I."/>
            <person name="Ito T."/>
            <person name="Fujiyama A."/>
            <person name="Inagaki F."/>
            <person name="Takami H."/>
        </authorList>
    </citation>
    <scope>NUCLEOTIDE SEQUENCE</scope>
    <source>
        <strain evidence="1">Expedition CK06-06</strain>
    </source>
</reference>